<evidence type="ECO:0000313" key="6">
    <source>
        <dbReference type="EMBL" id="MDO8108536.1"/>
    </source>
</evidence>
<feature type="compositionally biased region" description="Low complexity" evidence="4">
    <location>
        <begin position="1248"/>
        <end position="1259"/>
    </location>
</feature>
<evidence type="ECO:0000259" key="5">
    <source>
        <dbReference type="PROSITE" id="PS50901"/>
    </source>
</evidence>
<dbReference type="Pfam" id="PF01580">
    <property type="entry name" value="FtsK_SpoIIIE"/>
    <property type="match status" value="1"/>
</dbReference>
<evidence type="ECO:0000256" key="4">
    <source>
        <dbReference type="SAM" id="MobiDB-lite"/>
    </source>
</evidence>
<dbReference type="InterPro" id="IPR003593">
    <property type="entry name" value="AAA+_ATPase"/>
</dbReference>
<dbReference type="PROSITE" id="PS50901">
    <property type="entry name" value="FTSK"/>
    <property type="match status" value="1"/>
</dbReference>
<evidence type="ECO:0000313" key="7">
    <source>
        <dbReference type="Proteomes" id="UP001232536"/>
    </source>
</evidence>
<evidence type="ECO:0000256" key="1">
    <source>
        <dbReference type="ARBA" id="ARBA00022741"/>
    </source>
</evidence>
<keyword evidence="7" id="KW-1185">Reference proteome</keyword>
<feature type="region of interest" description="Disordered" evidence="4">
    <location>
        <begin position="70"/>
        <end position="91"/>
    </location>
</feature>
<keyword evidence="1 3" id="KW-0547">Nucleotide-binding</keyword>
<dbReference type="SMART" id="SM00382">
    <property type="entry name" value="AAA"/>
    <property type="match status" value="3"/>
</dbReference>
<dbReference type="InterPro" id="IPR002543">
    <property type="entry name" value="FtsK_dom"/>
</dbReference>
<name>A0ABT9DF39_9CELL</name>
<dbReference type="RefSeq" id="WP_304602231.1">
    <property type="nucleotide sequence ID" value="NZ_JAUQYP010000002.1"/>
</dbReference>
<dbReference type="SUPFAM" id="SSF52540">
    <property type="entry name" value="P-loop containing nucleoside triphosphate hydrolases"/>
    <property type="match status" value="2"/>
</dbReference>
<dbReference type="Gene3D" id="3.40.50.300">
    <property type="entry name" value="P-loop containing nucleotide triphosphate hydrolases"/>
    <property type="match status" value="2"/>
</dbReference>
<feature type="domain" description="FtsK" evidence="5">
    <location>
        <begin position="515"/>
        <end position="701"/>
    </location>
</feature>
<dbReference type="Proteomes" id="UP001232536">
    <property type="component" value="Unassembled WGS sequence"/>
</dbReference>
<dbReference type="InterPro" id="IPR027417">
    <property type="entry name" value="P-loop_NTPase"/>
</dbReference>
<reference evidence="6 7" key="1">
    <citation type="submission" date="2023-07" db="EMBL/GenBank/DDBJ databases">
        <title>Description of novel actinomycetes strains, isolated from tidal flat sediment.</title>
        <authorList>
            <person name="Lu C."/>
        </authorList>
    </citation>
    <scope>NUCLEOTIDE SEQUENCE [LARGE SCALE GENOMIC DNA]</scope>
    <source>
        <strain evidence="6 7">SYSU T00b441</strain>
    </source>
</reference>
<dbReference type="InterPro" id="IPR050206">
    <property type="entry name" value="FtsK/SpoIIIE/SftA"/>
</dbReference>
<dbReference type="PANTHER" id="PTHR22683">
    <property type="entry name" value="SPORULATION PROTEIN RELATED"/>
    <property type="match status" value="1"/>
</dbReference>
<protein>
    <submittedName>
        <fullName evidence="6">FtsK/SpoIIIE domain-containing protein</fullName>
    </submittedName>
</protein>
<gene>
    <name evidence="6" type="ORF">Q6348_15165</name>
</gene>
<feature type="binding site" evidence="3">
    <location>
        <begin position="533"/>
        <end position="540"/>
    </location>
    <ligand>
        <name>ATP</name>
        <dbReference type="ChEBI" id="CHEBI:30616"/>
    </ligand>
</feature>
<dbReference type="EMBL" id="JAUQYP010000002">
    <property type="protein sequence ID" value="MDO8108536.1"/>
    <property type="molecule type" value="Genomic_DNA"/>
</dbReference>
<feature type="region of interest" description="Disordered" evidence="4">
    <location>
        <begin position="1226"/>
        <end position="1259"/>
    </location>
</feature>
<organism evidence="6 7">
    <name type="scientific">Actinotalea lenta</name>
    <dbReference type="NCBI Taxonomy" id="3064654"/>
    <lineage>
        <taxon>Bacteria</taxon>
        <taxon>Bacillati</taxon>
        <taxon>Actinomycetota</taxon>
        <taxon>Actinomycetes</taxon>
        <taxon>Micrococcales</taxon>
        <taxon>Cellulomonadaceae</taxon>
        <taxon>Actinotalea</taxon>
    </lineage>
</organism>
<comment type="caution">
    <text evidence="6">The sequence shown here is derived from an EMBL/GenBank/DDBJ whole genome shotgun (WGS) entry which is preliminary data.</text>
</comment>
<dbReference type="PANTHER" id="PTHR22683:SF1">
    <property type="entry name" value="TYPE VII SECRETION SYSTEM PROTEIN ESSC"/>
    <property type="match status" value="1"/>
</dbReference>
<accession>A0ABT9DF39</accession>
<evidence type="ECO:0000256" key="3">
    <source>
        <dbReference type="PROSITE-ProRule" id="PRU00289"/>
    </source>
</evidence>
<sequence>MLGIANGWLGTAILLARVQTVALVVPWRDLGLVLAVALAAGLLASVLPARSAARTPPVEALGTQEATRPRIHPVGTRPQHAGPVQGARRRGRHPARMRFTLEPGGDVHVPDGVALAACRPGLVELVGSTALAEAPLSVAGRPLTEDQVAGVAPWVEGSRVAVAAGTAPAPGPLRSGSRAGRWQVAVTAGPDVGSCAAARGRPPAVRVGSADGSDLRLTDAAVLARHGTLHRVLGRWWWRERRRWAVPRPVRTTGVRVGGCTLVPARPGEDARVPSRGPVWAWLTPAAGGVAMAVALRTPALALLALAALLPTLGRLRPVRRPRPWGPDPAESVVLATTCGEREVAWWASARGGVALVGARAAALDAARALVAAALLDPGVEVVLVTDRSTDWTWCRWSPRVRVGLPRTALRRALVVVDGGSGTAVQQWWRRQDDVGVLLLAGDTHQVPAWCRHVLAATDPRLPRAGSPWADAVARTLAGHARPGDDLPRAVSLTGLLRRPASGGVLTVPLGLGPRGVVDLDLIADGPHLLVAGTTGAGKSELLRSLVLALAARYPPSRVALVLVDFKGGAGLGACHRLPHVAGTVTDLDAHAAARALAGVRAELRRRERLLAAAGCADLEDLRARGPAPPRLVVVVDELLALREDLPDVLPALIRLASQGRSLGIHLVLATQRPAGALDAQVRANVPLRVCLRVAEAHDSVDVLGTPEAATIPADLPGRALLRRADLPVERVQTAWAALPAEHDAPVWAPAWPPRPAPGTVDDPASALVGAVSRSSPTPLWRPALPDRCDVDDLERLVGGVDDDPGSEASPRGLRAWSASPLRLGLVDLPDTRRTDPLTWDLGRGPLVLAGPGGSGRTTALRTVAQVALRTGLTVHVLHAGGWSWPRGAPGGQGTVVGADDPRRALRLLELLAEGPGRRDVLLVDDVGAVLAALARLPRGAGDRALVDLAATTVPVACAGHARDVRGLDGTRVRLGAAPPGGANPGAAAPGRGVRESDGAVCHVAVPVDGPARAAGPPADLPRSAPLRLAPLPRHVDGLGPWRGAWGAPLGRGGDDARELVADLGRGLLVCGPARSGRSAVLARLAAGAPQGVDVLVAAPSDLDHAVGRWARSSGGRRLFVVDDADLALRGRPDVEDRLVEWVLAAEAGDAGVPRVAVAARTDRAAGTFRGLVAALRGAASVVLIDPMTPGSSEVAGFDLARVSDPRRVPGRGALVESGVATPLQLAGPDDARAWPDAGRGRTGGTEPAAAPCAPAVAP</sequence>
<evidence type="ECO:0000256" key="2">
    <source>
        <dbReference type="ARBA" id="ARBA00022840"/>
    </source>
</evidence>
<keyword evidence="2 3" id="KW-0067">ATP-binding</keyword>
<proteinExistence type="predicted"/>